<dbReference type="Pfam" id="PF16690">
    <property type="entry name" value="MMACHC"/>
    <property type="match status" value="1"/>
</dbReference>
<dbReference type="InterPro" id="IPR032037">
    <property type="entry name" value="MMACHC"/>
</dbReference>
<evidence type="ECO:0000256" key="11">
    <source>
        <dbReference type="ARBA" id="ARBA00031313"/>
    </source>
</evidence>
<proteinExistence type="inferred from homology"/>
<accession>A0AAN8Q5A0</accession>
<dbReference type="AlphaFoldDB" id="A0AAN8Q5A0"/>
<evidence type="ECO:0000256" key="7">
    <source>
        <dbReference type="ARBA" id="ARBA00022643"/>
    </source>
</evidence>
<keyword evidence="5" id="KW-0963">Cytoplasm</keyword>
<keyword evidence="10" id="KW-0560">Oxidoreductase</keyword>
<comment type="cofactor">
    <cofactor evidence="2">
        <name>FAD</name>
        <dbReference type="ChEBI" id="CHEBI:57692"/>
    </cofactor>
</comment>
<evidence type="ECO:0000256" key="1">
    <source>
        <dbReference type="ARBA" id="ARBA00001917"/>
    </source>
</evidence>
<comment type="subcellular location">
    <subcellularLocation>
        <location evidence="3">Cytoplasm</location>
    </subcellularLocation>
</comment>
<keyword evidence="8" id="KW-0274">FAD</keyword>
<keyword evidence="9" id="KW-0521">NADP</keyword>
<dbReference type="GO" id="GO:0009235">
    <property type="term" value="P:cobalamin metabolic process"/>
    <property type="evidence" value="ECO:0007669"/>
    <property type="project" value="TreeGrafter"/>
</dbReference>
<dbReference type="Proteomes" id="UP001347796">
    <property type="component" value="Unassembled WGS sequence"/>
</dbReference>
<organism evidence="12 13">
    <name type="scientific">Patella caerulea</name>
    <name type="common">Rayed Mediterranean limpet</name>
    <dbReference type="NCBI Taxonomy" id="87958"/>
    <lineage>
        <taxon>Eukaryota</taxon>
        <taxon>Metazoa</taxon>
        <taxon>Spiralia</taxon>
        <taxon>Lophotrochozoa</taxon>
        <taxon>Mollusca</taxon>
        <taxon>Gastropoda</taxon>
        <taxon>Patellogastropoda</taxon>
        <taxon>Patelloidea</taxon>
        <taxon>Patellidae</taxon>
        <taxon>Patella</taxon>
    </lineage>
</organism>
<evidence type="ECO:0000256" key="5">
    <source>
        <dbReference type="ARBA" id="ARBA00022490"/>
    </source>
</evidence>
<dbReference type="PANTHER" id="PTHR31457">
    <property type="entry name" value="METHYLMALONIC ACIDURIA AND HOMOCYSTINURIA TYPE C PROTEIN"/>
    <property type="match status" value="1"/>
</dbReference>
<comment type="caution">
    <text evidence="12">The sequence shown here is derived from an EMBL/GenBank/DDBJ whole genome shotgun (WGS) entry which is preliminary data.</text>
</comment>
<evidence type="ECO:0000256" key="3">
    <source>
        <dbReference type="ARBA" id="ARBA00004496"/>
    </source>
</evidence>
<name>A0AAN8Q5A0_PATCE</name>
<dbReference type="CDD" id="cd12959">
    <property type="entry name" value="MMACHC-like"/>
    <property type="match status" value="1"/>
</dbReference>
<dbReference type="GO" id="GO:0033787">
    <property type="term" value="F:cyanocobalamin reductase (cyanide-eliminating) (NADP+) activity"/>
    <property type="evidence" value="ECO:0007669"/>
    <property type="project" value="TreeGrafter"/>
</dbReference>
<gene>
    <name evidence="12" type="ORF">SNE40_004315</name>
</gene>
<evidence type="ECO:0000313" key="13">
    <source>
        <dbReference type="Proteomes" id="UP001347796"/>
    </source>
</evidence>
<evidence type="ECO:0000256" key="6">
    <source>
        <dbReference type="ARBA" id="ARBA00022630"/>
    </source>
</evidence>
<keyword evidence="13" id="KW-1185">Reference proteome</keyword>
<evidence type="ECO:0000256" key="9">
    <source>
        <dbReference type="ARBA" id="ARBA00022857"/>
    </source>
</evidence>
<evidence type="ECO:0000313" key="12">
    <source>
        <dbReference type="EMBL" id="KAK6188048.1"/>
    </source>
</evidence>
<keyword evidence="6" id="KW-0285">Flavoprotein</keyword>
<comment type="similarity">
    <text evidence="4">Belongs to the MMACHC family.</text>
</comment>
<evidence type="ECO:0000256" key="10">
    <source>
        <dbReference type="ARBA" id="ARBA00023002"/>
    </source>
</evidence>
<dbReference type="EMBL" id="JAZGQO010000003">
    <property type="protein sequence ID" value="KAK6188048.1"/>
    <property type="molecule type" value="Genomic_DNA"/>
</dbReference>
<sequence length="250" mass="29247">MEDIQNTVYSLLEKAGFEAYAFKIGWYNECVMKNYILPYDYDTLAFIVISTPDMFDKAFKPFVCRQDCNGGRDLIDECMVDSFQKIKKNFPDEEIEIIHDFELHHTRRPKVLVQTAGHVAGAAYYYQASDVKNVPWDKSQKIFGVSVHPKYGGWFALRGVIIFKNVKCVNLEKKSPPDCVPTDELKIELLNRYNFQWQDWSFRDIVPSDKKYCEEQKKYFATLPKDRQELIEQIKNKGHIKVDDVTGLQK</sequence>
<evidence type="ECO:0000256" key="8">
    <source>
        <dbReference type="ARBA" id="ARBA00022827"/>
    </source>
</evidence>
<reference evidence="12 13" key="1">
    <citation type="submission" date="2024-01" db="EMBL/GenBank/DDBJ databases">
        <title>The genome of the rayed Mediterranean limpet Patella caerulea (Linnaeus, 1758).</title>
        <authorList>
            <person name="Anh-Thu Weber A."/>
            <person name="Halstead-Nussloch G."/>
        </authorList>
    </citation>
    <scope>NUCLEOTIDE SEQUENCE [LARGE SCALE GENOMIC DNA]</scope>
    <source>
        <strain evidence="12">AATW-2023a</strain>
        <tissue evidence="12">Whole specimen</tissue>
    </source>
</reference>
<dbReference type="GO" id="GO:0071949">
    <property type="term" value="F:FAD binding"/>
    <property type="evidence" value="ECO:0007669"/>
    <property type="project" value="TreeGrafter"/>
</dbReference>
<dbReference type="PANTHER" id="PTHR31457:SF2">
    <property type="entry name" value="CYANOCOBALAMIN REDUCTASE _ ALKYLCOBALAMIN DEALKYLASE"/>
    <property type="match status" value="1"/>
</dbReference>
<keyword evidence="7" id="KW-0288">FMN</keyword>
<dbReference type="GO" id="GO:0032451">
    <property type="term" value="F:demethylase activity"/>
    <property type="evidence" value="ECO:0007669"/>
    <property type="project" value="TreeGrafter"/>
</dbReference>
<protein>
    <recommendedName>
        <fullName evidence="11">Cyanocobalamin reductase (cyanide-eliminating)</fullName>
    </recommendedName>
</protein>
<comment type="cofactor">
    <cofactor evidence="1">
        <name>FMN</name>
        <dbReference type="ChEBI" id="CHEBI:58210"/>
    </cofactor>
</comment>
<evidence type="ECO:0000256" key="4">
    <source>
        <dbReference type="ARBA" id="ARBA00007762"/>
    </source>
</evidence>
<evidence type="ECO:0000256" key="2">
    <source>
        <dbReference type="ARBA" id="ARBA00001974"/>
    </source>
</evidence>
<dbReference type="GO" id="GO:0005737">
    <property type="term" value="C:cytoplasm"/>
    <property type="evidence" value="ECO:0007669"/>
    <property type="project" value="UniProtKB-SubCell"/>
</dbReference>